<feature type="domain" description="Nudix hydrolase" evidence="8">
    <location>
        <begin position="41"/>
        <end position="173"/>
    </location>
</feature>
<dbReference type="PROSITE" id="PS51462">
    <property type="entry name" value="NUDIX"/>
    <property type="match status" value="1"/>
</dbReference>
<dbReference type="PANTHER" id="PTHR11839">
    <property type="entry name" value="UDP/ADP-SUGAR PYROPHOSPHATASE"/>
    <property type="match status" value="1"/>
</dbReference>
<dbReference type="InterPro" id="IPR000086">
    <property type="entry name" value="NUDIX_hydrolase_dom"/>
</dbReference>
<dbReference type="SUPFAM" id="SSF55811">
    <property type="entry name" value="Nudix"/>
    <property type="match status" value="1"/>
</dbReference>
<name>A0A433SH94_9BURK</name>
<evidence type="ECO:0000256" key="3">
    <source>
        <dbReference type="ARBA" id="ARBA00007275"/>
    </source>
</evidence>
<comment type="similarity">
    <text evidence="3">Belongs to the Nudix hydrolase family. NudK subfamily.</text>
</comment>
<dbReference type="EMBL" id="PQSP01000001">
    <property type="protein sequence ID" value="RUS68034.1"/>
    <property type="molecule type" value="Genomic_DNA"/>
</dbReference>
<dbReference type="Gene3D" id="3.90.79.10">
    <property type="entry name" value="Nucleoside Triphosphate Pyrophosphohydrolase"/>
    <property type="match status" value="1"/>
</dbReference>
<evidence type="ECO:0000256" key="1">
    <source>
        <dbReference type="ARBA" id="ARBA00000847"/>
    </source>
</evidence>
<dbReference type="GO" id="GO:0006753">
    <property type="term" value="P:nucleoside phosphate metabolic process"/>
    <property type="evidence" value="ECO:0007669"/>
    <property type="project" value="TreeGrafter"/>
</dbReference>
<evidence type="ECO:0000259" key="8">
    <source>
        <dbReference type="PROSITE" id="PS51462"/>
    </source>
</evidence>
<evidence type="ECO:0000313" key="9">
    <source>
        <dbReference type="EMBL" id="RUS68034.1"/>
    </source>
</evidence>
<dbReference type="InterPro" id="IPR015797">
    <property type="entry name" value="NUDIX_hydrolase-like_dom_sf"/>
</dbReference>
<comment type="catalytic activity">
    <reaction evidence="1">
        <text>GDP-alpha-D-mannose + H2O = alpha-D-mannose 1-phosphate + GMP + 2 H(+)</text>
        <dbReference type="Rhea" id="RHEA:27978"/>
        <dbReference type="ChEBI" id="CHEBI:15377"/>
        <dbReference type="ChEBI" id="CHEBI:15378"/>
        <dbReference type="ChEBI" id="CHEBI:57527"/>
        <dbReference type="ChEBI" id="CHEBI:58115"/>
        <dbReference type="ChEBI" id="CHEBI:58409"/>
    </reaction>
</comment>
<dbReference type="PROSITE" id="PS00893">
    <property type="entry name" value="NUDIX_BOX"/>
    <property type="match status" value="1"/>
</dbReference>
<keyword evidence="10" id="KW-1185">Reference proteome</keyword>
<comment type="caution">
    <text evidence="9">The sequence shown here is derived from an EMBL/GenBank/DDBJ whole genome shotgun (WGS) entry which is preliminary data.</text>
</comment>
<dbReference type="GO" id="GO:0019693">
    <property type="term" value="P:ribose phosphate metabolic process"/>
    <property type="evidence" value="ECO:0007669"/>
    <property type="project" value="TreeGrafter"/>
</dbReference>
<dbReference type="PANTHER" id="PTHR11839:SF18">
    <property type="entry name" value="NUDIX HYDROLASE DOMAIN-CONTAINING PROTEIN"/>
    <property type="match status" value="1"/>
</dbReference>
<evidence type="ECO:0000313" key="10">
    <source>
        <dbReference type="Proteomes" id="UP000286947"/>
    </source>
</evidence>
<evidence type="ECO:0000256" key="7">
    <source>
        <dbReference type="ARBA" id="ARBA00032272"/>
    </source>
</evidence>
<evidence type="ECO:0000256" key="2">
    <source>
        <dbReference type="ARBA" id="ARBA00001946"/>
    </source>
</evidence>
<dbReference type="GO" id="GO:0005829">
    <property type="term" value="C:cytosol"/>
    <property type="evidence" value="ECO:0007669"/>
    <property type="project" value="TreeGrafter"/>
</dbReference>
<dbReference type="AlphaFoldDB" id="A0A433SH94"/>
<organism evidence="9 10">
    <name type="scientific">Saezia sanguinis</name>
    <dbReference type="NCBI Taxonomy" id="1965230"/>
    <lineage>
        <taxon>Bacteria</taxon>
        <taxon>Pseudomonadati</taxon>
        <taxon>Pseudomonadota</taxon>
        <taxon>Betaproteobacteria</taxon>
        <taxon>Burkholderiales</taxon>
        <taxon>Saeziaceae</taxon>
        <taxon>Saezia</taxon>
    </lineage>
</organism>
<dbReference type="GO" id="GO:0016787">
    <property type="term" value="F:hydrolase activity"/>
    <property type="evidence" value="ECO:0007669"/>
    <property type="project" value="UniProtKB-KW"/>
</dbReference>
<dbReference type="InterPro" id="IPR020084">
    <property type="entry name" value="NUDIX_hydrolase_CS"/>
</dbReference>
<keyword evidence="5 9" id="KW-0378">Hydrolase</keyword>
<gene>
    <name evidence="9" type="primary">nudF</name>
    <name evidence="9" type="ORF">CUZ56_00517</name>
</gene>
<sequence>MSLKEKTIDSQVAYRGGFLEIRRDAVLLPDGKQATREYCVHPGAAVVIPVLPDGQLVLEKQYRYPVQQEMIEFPAGKLDPQESDLSCAVRELREETGYTARRWAYAGKIYPCIGYSDEIIHIWLATELSAGAQRLDQGEFVDVFTAPVQQVNQWSLDGTITDSKTLCALRWLNAWLHDEWQPDWQVV</sequence>
<protein>
    <recommendedName>
        <fullName evidence="4">GDP-mannose pyrophosphatase</fullName>
    </recommendedName>
    <alternativeName>
        <fullName evidence="6">GDP-mannose hydrolase</fullName>
    </alternativeName>
    <alternativeName>
        <fullName evidence="7">GDPMK</fullName>
    </alternativeName>
</protein>
<evidence type="ECO:0000256" key="6">
    <source>
        <dbReference type="ARBA" id="ARBA00032162"/>
    </source>
</evidence>
<reference evidence="9 10" key="1">
    <citation type="submission" date="2018-01" db="EMBL/GenBank/DDBJ databases">
        <title>Saezia sanguinis gen. nov., sp. nov., in the order Burkholderiales isolated from human blood.</title>
        <authorList>
            <person name="Medina-Pascual M.J."/>
            <person name="Valdezate S."/>
            <person name="Monzon S."/>
            <person name="Cuesta I."/>
            <person name="Carrasco G."/>
            <person name="Villalon P."/>
            <person name="Saez-Nieto J.A."/>
        </authorList>
    </citation>
    <scope>NUCLEOTIDE SEQUENCE [LARGE SCALE GENOMIC DNA]</scope>
    <source>
        <strain evidence="9 10">CNM695-12</strain>
    </source>
</reference>
<dbReference type="Proteomes" id="UP000286947">
    <property type="component" value="Unassembled WGS sequence"/>
</dbReference>
<evidence type="ECO:0000256" key="5">
    <source>
        <dbReference type="ARBA" id="ARBA00022801"/>
    </source>
</evidence>
<dbReference type="OrthoDB" id="9806150at2"/>
<accession>A0A433SH94</accession>
<evidence type="ECO:0000256" key="4">
    <source>
        <dbReference type="ARBA" id="ARBA00016377"/>
    </source>
</evidence>
<comment type="cofactor">
    <cofactor evidence="2">
        <name>Mg(2+)</name>
        <dbReference type="ChEBI" id="CHEBI:18420"/>
    </cofactor>
</comment>
<dbReference type="Pfam" id="PF00293">
    <property type="entry name" value="NUDIX"/>
    <property type="match status" value="1"/>
</dbReference>
<proteinExistence type="inferred from homology"/>
<dbReference type="RefSeq" id="WP_126977876.1">
    <property type="nucleotide sequence ID" value="NZ_PQSP01000001.1"/>
</dbReference>